<dbReference type="AlphaFoldDB" id="A0A0R1MAC9"/>
<gene>
    <name evidence="1" type="ORF">FC81_GL001303</name>
</gene>
<dbReference type="Gene3D" id="1.10.10.10">
    <property type="entry name" value="Winged helix-like DNA-binding domain superfamily/Winged helix DNA-binding domain"/>
    <property type="match status" value="1"/>
</dbReference>
<sequence>MANTQLSDATHILVYIALHENEINNSDKIAKSINTDPTMVRRIMSKLRKAKLLGSTQGIARPRILRPLFRITLKDVYLAVTTKRFFLNVDYKTSSTCKVGSLIPEVMSQYFREFQSNAEAKLDKITIQNIVDDIIFLQIK</sequence>
<dbReference type="GO" id="GO:0003700">
    <property type="term" value="F:DNA-binding transcription factor activity"/>
    <property type="evidence" value="ECO:0007669"/>
    <property type="project" value="TreeGrafter"/>
</dbReference>
<dbReference type="PANTHER" id="PTHR33221:SF15">
    <property type="entry name" value="HTH-TYPE TRANSCRIPTIONAL REGULATOR YWGB-RELATED"/>
    <property type="match status" value="1"/>
</dbReference>
<dbReference type="OrthoDB" id="213028at2"/>
<organism evidence="1 2">
    <name type="scientific">Liquorilactobacillus capillatus DSM 19910</name>
    <dbReference type="NCBI Taxonomy" id="1423731"/>
    <lineage>
        <taxon>Bacteria</taxon>
        <taxon>Bacillati</taxon>
        <taxon>Bacillota</taxon>
        <taxon>Bacilli</taxon>
        <taxon>Lactobacillales</taxon>
        <taxon>Lactobacillaceae</taxon>
        <taxon>Liquorilactobacillus</taxon>
    </lineage>
</organism>
<dbReference type="Proteomes" id="UP000051621">
    <property type="component" value="Unassembled WGS sequence"/>
</dbReference>
<accession>A0A0R1MAC9</accession>
<comment type="caution">
    <text evidence="1">The sequence shown here is derived from an EMBL/GenBank/DDBJ whole genome shotgun (WGS) entry which is preliminary data.</text>
</comment>
<reference evidence="1 2" key="1">
    <citation type="journal article" date="2015" name="Genome Announc.">
        <title>Expanding the biotechnology potential of lactobacilli through comparative genomics of 213 strains and associated genera.</title>
        <authorList>
            <person name="Sun Z."/>
            <person name="Harris H.M."/>
            <person name="McCann A."/>
            <person name="Guo C."/>
            <person name="Argimon S."/>
            <person name="Zhang W."/>
            <person name="Yang X."/>
            <person name="Jeffery I.B."/>
            <person name="Cooney J.C."/>
            <person name="Kagawa T.F."/>
            <person name="Liu W."/>
            <person name="Song Y."/>
            <person name="Salvetti E."/>
            <person name="Wrobel A."/>
            <person name="Rasinkangas P."/>
            <person name="Parkhill J."/>
            <person name="Rea M.C."/>
            <person name="O'Sullivan O."/>
            <person name="Ritari J."/>
            <person name="Douillard F.P."/>
            <person name="Paul Ross R."/>
            <person name="Yang R."/>
            <person name="Briner A.E."/>
            <person name="Felis G.E."/>
            <person name="de Vos W.M."/>
            <person name="Barrangou R."/>
            <person name="Klaenhammer T.R."/>
            <person name="Caufield P.W."/>
            <person name="Cui Y."/>
            <person name="Zhang H."/>
            <person name="O'Toole P.W."/>
        </authorList>
    </citation>
    <scope>NUCLEOTIDE SEQUENCE [LARGE SCALE GENOMIC DNA]</scope>
    <source>
        <strain evidence="1 2">DSM 19910</strain>
    </source>
</reference>
<evidence type="ECO:0000313" key="2">
    <source>
        <dbReference type="Proteomes" id="UP000051621"/>
    </source>
</evidence>
<dbReference type="InterPro" id="IPR000944">
    <property type="entry name" value="Tscrpt_reg_Rrf2"/>
</dbReference>
<dbReference type="GO" id="GO:0005829">
    <property type="term" value="C:cytosol"/>
    <property type="evidence" value="ECO:0007669"/>
    <property type="project" value="TreeGrafter"/>
</dbReference>
<dbReference type="SUPFAM" id="SSF46785">
    <property type="entry name" value="Winged helix' DNA-binding domain"/>
    <property type="match status" value="1"/>
</dbReference>
<proteinExistence type="predicted"/>
<dbReference type="Pfam" id="PF02082">
    <property type="entry name" value="Rrf2"/>
    <property type="match status" value="1"/>
</dbReference>
<keyword evidence="2" id="KW-1185">Reference proteome</keyword>
<dbReference type="InterPro" id="IPR036388">
    <property type="entry name" value="WH-like_DNA-bd_sf"/>
</dbReference>
<dbReference type="RefSeq" id="WP_057744277.1">
    <property type="nucleotide sequence ID" value="NZ_AZEF01000027.1"/>
</dbReference>
<protein>
    <submittedName>
        <fullName evidence="1">Transcription regulator</fullName>
    </submittedName>
</protein>
<evidence type="ECO:0000313" key="1">
    <source>
        <dbReference type="EMBL" id="KRL01163.1"/>
    </source>
</evidence>
<dbReference type="EMBL" id="AZEF01000027">
    <property type="protein sequence ID" value="KRL01163.1"/>
    <property type="molecule type" value="Genomic_DNA"/>
</dbReference>
<name>A0A0R1MAC9_9LACO</name>
<dbReference type="PATRIC" id="fig|1423731.3.peg.1341"/>
<dbReference type="InterPro" id="IPR036390">
    <property type="entry name" value="WH_DNA-bd_sf"/>
</dbReference>
<dbReference type="STRING" id="1423731.FC81_GL001303"/>
<dbReference type="PANTHER" id="PTHR33221">
    <property type="entry name" value="WINGED HELIX-TURN-HELIX TRANSCRIPTIONAL REGULATOR, RRF2 FAMILY"/>
    <property type="match status" value="1"/>
</dbReference>